<dbReference type="EMBL" id="MN738980">
    <property type="protein sequence ID" value="QHT33898.1"/>
    <property type="molecule type" value="Genomic_DNA"/>
</dbReference>
<organism evidence="1">
    <name type="scientific">viral metagenome</name>
    <dbReference type="NCBI Taxonomy" id="1070528"/>
    <lineage>
        <taxon>unclassified sequences</taxon>
        <taxon>metagenomes</taxon>
        <taxon>organismal metagenomes</taxon>
    </lineage>
</organism>
<sequence>MSERFRLARHCNEEGYKLLYDSIAKSMSEPPNPIMIGKIGANELLVIYQAIGILQNQIADFSPDIMREGCFTAGIYPPTKEGFLIFVNKYLEAIKSMNILASWNDRILQVEEYVWNNYIVKGKTGGPGRRAGEQLGIVELTSLESFYTEPKYWWQTLYENKTILIISPFVKSIQAQLDLSKRNKVWKGRWKGFWPESIKFKYIKCRHPYYLSSEEEKAKYPESLELIMKEYEKEIEKLKEGDGEDDGKDAKGNYGFDIALVGSGAYSILLCDYIKRMCGKSTFHLGGGLQMMFGVYGNRWSPEFNKSSFLKEYINADWIRPLEEERPPGYKNQEGGAYF</sequence>
<dbReference type="AlphaFoldDB" id="A0A6C0EY15"/>
<protein>
    <submittedName>
        <fullName evidence="1">Uncharacterized protein</fullName>
    </submittedName>
</protein>
<proteinExistence type="predicted"/>
<reference evidence="1" key="1">
    <citation type="journal article" date="2020" name="Nature">
        <title>Giant virus diversity and host interactions through global metagenomics.</title>
        <authorList>
            <person name="Schulz F."/>
            <person name="Roux S."/>
            <person name="Paez-Espino D."/>
            <person name="Jungbluth S."/>
            <person name="Walsh D.A."/>
            <person name="Denef V.J."/>
            <person name="McMahon K.D."/>
            <person name="Konstantinidis K.T."/>
            <person name="Eloe-Fadrosh E.A."/>
            <person name="Kyrpides N.C."/>
            <person name="Woyke T."/>
        </authorList>
    </citation>
    <scope>NUCLEOTIDE SEQUENCE</scope>
    <source>
        <strain evidence="1">GVMAG-M-3300009161-52</strain>
    </source>
</reference>
<name>A0A6C0EY15_9ZZZZ</name>
<evidence type="ECO:0000313" key="1">
    <source>
        <dbReference type="EMBL" id="QHT33898.1"/>
    </source>
</evidence>
<accession>A0A6C0EY15</accession>